<sequence length="141" mass="14807">MKSFAVSVAAALALGVLVAPAASAGCDPVYDPGSPCPGKFVLKVDLPGGETMVDGKFVEHSVALFLPSYVKDTADDGLDARLWVLYGKYNGVLYKEPIATASGLGAKTDVEWTGPADVAVNWFQVRVCLGPGEDRCSRWVG</sequence>
<feature type="chain" id="PRO_5045396350" evidence="1">
    <location>
        <begin position="25"/>
        <end position="141"/>
    </location>
</feature>
<accession>A0ABQ2UBF2</accession>
<name>A0ABQ2UBF2_9PSEU</name>
<proteinExistence type="predicted"/>
<dbReference type="EMBL" id="BMRE01000001">
    <property type="protein sequence ID" value="GGU18426.1"/>
    <property type="molecule type" value="Genomic_DNA"/>
</dbReference>
<evidence type="ECO:0000313" key="3">
    <source>
        <dbReference type="Proteomes" id="UP000649573"/>
    </source>
</evidence>
<reference evidence="3" key="1">
    <citation type="journal article" date="2019" name="Int. J. Syst. Evol. Microbiol.">
        <title>The Global Catalogue of Microorganisms (GCM) 10K type strain sequencing project: providing services to taxonomists for standard genome sequencing and annotation.</title>
        <authorList>
            <consortium name="The Broad Institute Genomics Platform"/>
            <consortium name="The Broad Institute Genome Sequencing Center for Infectious Disease"/>
            <person name="Wu L."/>
            <person name="Ma J."/>
        </authorList>
    </citation>
    <scope>NUCLEOTIDE SEQUENCE [LARGE SCALE GENOMIC DNA]</scope>
    <source>
        <strain evidence="3">JCM 3296</strain>
    </source>
</reference>
<keyword evidence="1" id="KW-0732">Signal</keyword>
<dbReference type="RefSeq" id="WP_189252121.1">
    <property type="nucleotide sequence ID" value="NZ_BMRE01000001.1"/>
</dbReference>
<dbReference type="Proteomes" id="UP000649573">
    <property type="component" value="Unassembled WGS sequence"/>
</dbReference>
<organism evidence="2 3">
    <name type="scientific">Lentzea flava</name>
    <dbReference type="NCBI Taxonomy" id="103732"/>
    <lineage>
        <taxon>Bacteria</taxon>
        <taxon>Bacillati</taxon>
        <taxon>Actinomycetota</taxon>
        <taxon>Actinomycetes</taxon>
        <taxon>Pseudonocardiales</taxon>
        <taxon>Pseudonocardiaceae</taxon>
        <taxon>Lentzea</taxon>
    </lineage>
</organism>
<protein>
    <submittedName>
        <fullName evidence="2">Uncharacterized protein</fullName>
    </submittedName>
</protein>
<dbReference type="PROSITE" id="PS51257">
    <property type="entry name" value="PROKAR_LIPOPROTEIN"/>
    <property type="match status" value="1"/>
</dbReference>
<gene>
    <name evidence="2" type="ORF">GCM10010178_08180</name>
</gene>
<feature type="signal peptide" evidence="1">
    <location>
        <begin position="1"/>
        <end position="24"/>
    </location>
</feature>
<comment type="caution">
    <text evidence="2">The sequence shown here is derived from an EMBL/GenBank/DDBJ whole genome shotgun (WGS) entry which is preliminary data.</text>
</comment>
<evidence type="ECO:0000313" key="2">
    <source>
        <dbReference type="EMBL" id="GGU18426.1"/>
    </source>
</evidence>
<evidence type="ECO:0000256" key="1">
    <source>
        <dbReference type="SAM" id="SignalP"/>
    </source>
</evidence>
<keyword evidence="3" id="KW-1185">Reference proteome</keyword>